<gene>
    <name evidence="2" type="ORF">H9751_07120</name>
</gene>
<evidence type="ECO:0000313" key="2">
    <source>
        <dbReference type="EMBL" id="HJC85298.1"/>
    </source>
</evidence>
<feature type="region of interest" description="Disordered" evidence="1">
    <location>
        <begin position="1"/>
        <end position="24"/>
    </location>
</feature>
<evidence type="ECO:0000256" key="1">
    <source>
        <dbReference type="SAM" id="MobiDB-lite"/>
    </source>
</evidence>
<sequence length="71" mass="7491">MPSQNPQSPRSNSNSNVPDNGPVVDLAYPFTGRWLVQNSPANRVPSHGTEAFATSYAIDVVPVDESGVPPG</sequence>
<protein>
    <submittedName>
        <fullName evidence="2">Uncharacterized protein</fullName>
    </submittedName>
</protein>
<organism evidence="2 3">
    <name type="scientific">Candidatus Corynebacterium faecigallinarum</name>
    <dbReference type="NCBI Taxonomy" id="2838528"/>
    <lineage>
        <taxon>Bacteria</taxon>
        <taxon>Bacillati</taxon>
        <taxon>Actinomycetota</taxon>
        <taxon>Actinomycetes</taxon>
        <taxon>Mycobacteriales</taxon>
        <taxon>Corynebacteriaceae</taxon>
        <taxon>Corynebacterium</taxon>
    </lineage>
</organism>
<comment type="caution">
    <text evidence="2">The sequence shown here is derived from an EMBL/GenBank/DDBJ whole genome shotgun (WGS) entry which is preliminary data.</text>
</comment>
<reference evidence="2" key="2">
    <citation type="submission" date="2021-04" db="EMBL/GenBank/DDBJ databases">
        <authorList>
            <person name="Gilroy R."/>
        </authorList>
    </citation>
    <scope>NUCLEOTIDE SEQUENCE</scope>
    <source>
        <strain evidence="2">ChiHjej13B12-4958</strain>
    </source>
</reference>
<evidence type="ECO:0000313" key="3">
    <source>
        <dbReference type="Proteomes" id="UP000823858"/>
    </source>
</evidence>
<reference evidence="2" key="1">
    <citation type="journal article" date="2021" name="PeerJ">
        <title>Extensive microbial diversity within the chicken gut microbiome revealed by metagenomics and culture.</title>
        <authorList>
            <person name="Gilroy R."/>
            <person name="Ravi A."/>
            <person name="Getino M."/>
            <person name="Pursley I."/>
            <person name="Horton D.L."/>
            <person name="Alikhan N.F."/>
            <person name="Baker D."/>
            <person name="Gharbi K."/>
            <person name="Hall N."/>
            <person name="Watson M."/>
            <person name="Adriaenssens E.M."/>
            <person name="Foster-Nyarko E."/>
            <person name="Jarju S."/>
            <person name="Secka A."/>
            <person name="Antonio M."/>
            <person name="Oren A."/>
            <person name="Chaudhuri R.R."/>
            <person name="La Ragione R."/>
            <person name="Hildebrand F."/>
            <person name="Pallen M.J."/>
        </authorList>
    </citation>
    <scope>NUCLEOTIDE SEQUENCE</scope>
    <source>
        <strain evidence="2">ChiHjej13B12-4958</strain>
    </source>
</reference>
<feature type="compositionally biased region" description="Low complexity" evidence="1">
    <location>
        <begin position="1"/>
        <end position="20"/>
    </location>
</feature>
<proteinExistence type="predicted"/>
<name>A0A9D2QFS8_9CORY</name>
<accession>A0A9D2QFS8</accession>
<dbReference type="Proteomes" id="UP000823858">
    <property type="component" value="Unassembled WGS sequence"/>
</dbReference>
<dbReference type="EMBL" id="DWVP01000016">
    <property type="protein sequence ID" value="HJC85298.1"/>
    <property type="molecule type" value="Genomic_DNA"/>
</dbReference>
<dbReference type="AlphaFoldDB" id="A0A9D2QFS8"/>